<comment type="caution">
    <text evidence="1">The sequence shown here is derived from an EMBL/GenBank/DDBJ whole genome shotgun (WGS) entry which is preliminary data.</text>
</comment>
<dbReference type="InterPro" id="IPR011101">
    <property type="entry name" value="DUF5131"/>
</dbReference>
<protein>
    <recommendedName>
        <fullName evidence="2">DUF5131 family protein</fullName>
    </recommendedName>
</protein>
<accession>A0A0F9A0A4</accession>
<organism evidence="1">
    <name type="scientific">marine sediment metagenome</name>
    <dbReference type="NCBI Taxonomy" id="412755"/>
    <lineage>
        <taxon>unclassified sequences</taxon>
        <taxon>metagenomes</taxon>
        <taxon>ecological metagenomes</taxon>
    </lineage>
</organism>
<evidence type="ECO:0008006" key="2">
    <source>
        <dbReference type="Google" id="ProtNLM"/>
    </source>
</evidence>
<dbReference type="Pfam" id="PF07505">
    <property type="entry name" value="DUF5131"/>
    <property type="match status" value="1"/>
</dbReference>
<sequence>MNGPDNKIGWCDFTANPVSGRCQHACSYCYAEAIRKRYKQPVEIKFKPNWFDGRQVDKFIRENDRFPIIFVGSMHDLFGEWIPSAQIQDVINLCAKKDACRFVFLTKNPKRYQEFEQFKYLDNCILGTTVTCHEDEWRIVKLLKAKCRCRMLSIEPMLGDLGKLNLEGIDWVVIGCESGPNRRPCKI</sequence>
<feature type="non-terminal residue" evidence="1">
    <location>
        <position position="187"/>
    </location>
</feature>
<evidence type="ECO:0000313" key="1">
    <source>
        <dbReference type="EMBL" id="KKK99657.1"/>
    </source>
</evidence>
<proteinExistence type="predicted"/>
<dbReference type="EMBL" id="LAZR01045110">
    <property type="protein sequence ID" value="KKK99657.1"/>
    <property type="molecule type" value="Genomic_DNA"/>
</dbReference>
<reference evidence="1" key="1">
    <citation type="journal article" date="2015" name="Nature">
        <title>Complex archaea that bridge the gap between prokaryotes and eukaryotes.</title>
        <authorList>
            <person name="Spang A."/>
            <person name="Saw J.H."/>
            <person name="Jorgensen S.L."/>
            <person name="Zaremba-Niedzwiedzka K."/>
            <person name="Martijn J."/>
            <person name="Lind A.E."/>
            <person name="van Eijk R."/>
            <person name="Schleper C."/>
            <person name="Guy L."/>
            <person name="Ettema T.J."/>
        </authorList>
    </citation>
    <scope>NUCLEOTIDE SEQUENCE</scope>
</reference>
<name>A0A0F9A0A4_9ZZZZ</name>
<gene>
    <name evidence="1" type="ORF">LCGC14_2630520</name>
</gene>
<dbReference type="AlphaFoldDB" id="A0A0F9A0A4"/>